<dbReference type="AlphaFoldDB" id="A0A6M0CZ68"/>
<keyword evidence="9 10" id="KW-0472">Membrane</keyword>
<dbReference type="InterPro" id="IPR050480">
    <property type="entry name" value="CysZ-like"/>
</dbReference>
<keyword evidence="6 10" id="KW-0812">Transmembrane</keyword>
<protein>
    <submittedName>
        <fullName evidence="11">Coproporphyrinogen III oxidase</fullName>
    </submittedName>
</protein>
<evidence type="ECO:0000256" key="2">
    <source>
        <dbReference type="ARBA" id="ARBA00022448"/>
    </source>
</evidence>
<feature type="transmembrane region" description="Helical" evidence="10">
    <location>
        <begin position="205"/>
        <end position="227"/>
    </location>
</feature>
<evidence type="ECO:0000256" key="10">
    <source>
        <dbReference type="SAM" id="Phobius"/>
    </source>
</evidence>
<comment type="caution">
    <text evidence="11">The sequence shown here is derived from an EMBL/GenBank/DDBJ whole genome shotgun (WGS) entry which is preliminary data.</text>
</comment>
<dbReference type="Proteomes" id="UP000474296">
    <property type="component" value="Unassembled WGS sequence"/>
</dbReference>
<reference evidence="11 12" key="1">
    <citation type="submission" date="2020-01" db="EMBL/GenBank/DDBJ databases">
        <title>Spongiivirga citrea KCTC 32990T.</title>
        <authorList>
            <person name="Wang G."/>
        </authorList>
    </citation>
    <scope>NUCLEOTIDE SEQUENCE [LARGE SCALE GENOMIC DNA]</scope>
    <source>
        <strain evidence="11 12">KCTC 32990</strain>
    </source>
</reference>
<keyword evidence="4" id="KW-0997">Cell inner membrane</keyword>
<keyword evidence="5" id="KW-0028">Amino-acid biosynthesis</keyword>
<dbReference type="PANTHER" id="PTHR37468:SF1">
    <property type="entry name" value="SULFATE TRANSPORTER CYSZ"/>
    <property type="match status" value="1"/>
</dbReference>
<dbReference type="GO" id="GO:0000103">
    <property type="term" value="P:sulfate assimilation"/>
    <property type="evidence" value="ECO:0007669"/>
    <property type="project" value="TreeGrafter"/>
</dbReference>
<dbReference type="InterPro" id="IPR059112">
    <property type="entry name" value="CysZ/EI24"/>
</dbReference>
<keyword evidence="3" id="KW-1003">Cell membrane</keyword>
<organism evidence="11 12">
    <name type="scientific">Spongiivirga citrea</name>
    <dbReference type="NCBI Taxonomy" id="1481457"/>
    <lineage>
        <taxon>Bacteria</taxon>
        <taxon>Pseudomonadati</taxon>
        <taxon>Bacteroidota</taxon>
        <taxon>Flavobacteriia</taxon>
        <taxon>Flavobacteriales</taxon>
        <taxon>Flavobacteriaceae</taxon>
        <taxon>Spongiivirga</taxon>
    </lineage>
</organism>
<dbReference type="GO" id="GO:0019344">
    <property type="term" value="P:cysteine biosynthetic process"/>
    <property type="evidence" value="ECO:0007669"/>
    <property type="project" value="TreeGrafter"/>
</dbReference>
<dbReference type="GO" id="GO:0005886">
    <property type="term" value="C:plasma membrane"/>
    <property type="evidence" value="ECO:0007669"/>
    <property type="project" value="TreeGrafter"/>
</dbReference>
<proteinExistence type="predicted"/>
<keyword evidence="2" id="KW-0813">Transport</keyword>
<dbReference type="PANTHER" id="PTHR37468">
    <property type="entry name" value="SULFATE TRANSPORTER CYSZ"/>
    <property type="match status" value="1"/>
</dbReference>
<evidence type="ECO:0000256" key="8">
    <source>
        <dbReference type="ARBA" id="ARBA00023032"/>
    </source>
</evidence>
<evidence type="ECO:0000256" key="3">
    <source>
        <dbReference type="ARBA" id="ARBA00022475"/>
    </source>
</evidence>
<sequence length="253" mass="28129">MFKDIKSSISAYGKALALIKKLKLYKYFIAPVIISIITGGLILTLSYLLSETIGDWIARVWVFDFGAETVSTISHIIGGLLVFALGLILFKHIVMALSAPFMSPVSEKIEKHMTGEVYVDNSAKGISKSLARAIRVNVRNLFMEFLFVIPLVLLSFIPVIGLVFSFLVFLVQAYYAGFGCMDYTLERHYNYKESVQFVRKNRGLAYGNGAVFMLMLLIPIVGVFIVLPLSTVASTTETVKRLAAHGKLKLIEQ</sequence>
<gene>
    <name evidence="11" type="ORF">GWK10_17830</name>
</gene>
<evidence type="ECO:0000256" key="5">
    <source>
        <dbReference type="ARBA" id="ARBA00022605"/>
    </source>
</evidence>
<dbReference type="GO" id="GO:0009675">
    <property type="term" value="F:high-affinity sulfate:proton symporter activity"/>
    <property type="evidence" value="ECO:0007669"/>
    <property type="project" value="TreeGrafter"/>
</dbReference>
<evidence type="ECO:0000256" key="9">
    <source>
        <dbReference type="ARBA" id="ARBA00023136"/>
    </source>
</evidence>
<evidence type="ECO:0000256" key="4">
    <source>
        <dbReference type="ARBA" id="ARBA00022519"/>
    </source>
</evidence>
<dbReference type="EMBL" id="JAABOQ010000009">
    <property type="protein sequence ID" value="NER19080.1"/>
    <property type="molecule type" value="Genomic_DNA"/>
</dbReference>
<evidence type="ECO:0000313" key="11">
    <source>
        <dbReference type="EMBL" id="NER19080.1"/>
    </source>
</evidence>
<evidence type="ECO:0000256" key="6">
    <source>
        <dbReference type="ARBA" id="ARBA00022692"/>
    </source>
</evidence>
<comment type="subcellular location">
    <subcellularLocation>
        <location evidence="1">Membrane</location>
        <topology evidence="1">Multi-pass membrane protein</topology>
    </subcellularLocation>
</comment>
<feature type="transmembrane region" description="Helical" evidence="10">
    <location>
        <begin position="69"/>
        <end position="90"/>
    </location>
</feature>
<feature type="transmembrane region" description="Helical" evidence="10">
    <location>
        <begin position="27"/>
        <end position="49"/>
    </location>
</feature>
<keyword evidence="12" id="KW-1185">Reference proteome</keyword>
<feature type="transmembrane region" description="Helical" evidence="10">
    <location>
        <begin position="141"/>
        <end position="160"/>
    </location>
</feature>
<dbReference type="Pfam" id="PF07264">
    <property type="entry name" value="EI24"/>
    <property type="match status" value="1"/>
</dbReference>
<accession>A0A6M0CZ68</accession>
<evidence type="ECO:0000313" key="12">
    <source>
        <dbReference type="Proteomes" id="UP000474296"/>
    </source>
</evidence>
<keyword evidence="8" id="KW-0764">Sulfate transport</keyword>
<dbReference type="RefSeq" id="WP_164033766.1">
    <property type="nucleotide sequence ID" value="NZ_JAABOQ010000009.1"/>
</dbReference>
<evidence type="ECO:0000256" key="7">
    <source>
        <dbReference type="ARBA" id="ARBA00022989"/>
    </source>
</evidence>
<evidence type="ECO:0000256" key="1">
    <source>
        <dbReference type="ARBA" id="ARBA00004141"/>
    </source>
</evidence>
<name>A0A6M0CZ68_9FLAO</name>
<keyword evidence="7 10" id="KW-1133">Transmembrane helix</keyword>